<feature type="domain" description="Right handed beta helix" evidence="3">
    <location>
        <begin position="319"/>
        <end position="452"/>
    </location>
</feature>
<dbReference type="PANTHER" id="PTHR22990:SF15">
    <property type="entry name" value="F-BOX ONLY PROTEIN 10"/>
    <property type="match status" value="1"/>
</dbReference>
<feature type="chain" id="PRO_5045579986" description="Right handed beta helix domain-containing protein" evidence="2">
    <location>
        <begin position="23"/>
        <end position="506"/>
    </location>
</feature>
<evidence type="ECO:0000259" key="3">
    <source>
        <dbReference type="Pfam" id="PF13229"/>
    </source>
</evidence>
<protein>
    <recommendedName>
        <fullName evidence="3">Right handed beta helix domain-containing protein</fullName>
    </recommendedName>
</protein>
<name>A0ABX5NPM7_9HYPH</name>
<dbReference type="PANTHER" id="PTHR22990">
    <property type="entry name" value="F-BOX ONLY PROTEIN"/>
    <property type="match status" value="1"/>
</dbReference>
<evidence type="ECO:0000256" key="1">
    <source>
        <dbReference type="ARBA" id="ARBA00022737"/>
    </source>
</evidence>
<gene>
    <name evidence="4" type="ORF">DMY87_15285</name>
</gene>
<evidence type="ECO:0000313" key="4">
    <source>
        <dbReference type="EMBL" id="PYB72488.1"/>
    </source>
</evidence>
<accession>A0ABX5NPM7</accession>
<comment type="caution">
    <text evidence="4">The sequence shown here is derived from an EMBL/GenBank/DDBJ whole genome shotgun (WGS) entry which is preliminary data.</text>
</comment>
<dbReference type="InterPro" id="IPR006626">
    <property type="entry name" value="PbH1"/>
</dbReference>
<keyword evidence="2" id="KW-0732">Signal</keyword>
<dbReference type="RefSeq" id="WP_110792489.1">
    <property type="nucleotide sequence ID" value="NZ_QJRY01000005.1"/>
</dbReference>
<dbReference type="Proteomes" id="UP000247536">
    <property type="component" value="Unassembled WGS sequence"/>
</dbReference>
<proteinExistence type="predicted"/>
<dbReference type="InterPro" id="IPR051550">
    <property type="entry name" value="SCF-Subunits/Alg-Epimerases"/>
</dbReference>
<keyword evidence="5" id="KW-1185">Reference proteome</keyword>
<dbReference type="SUPFAM" id="SSF51126">
    <property type="entry name" value="Pectin lyase-like"/>
    <property type="match status" value="1"/>
</dbReference>
<keyword evidence="1" id="KW-0677">Repeat</keyword>
<dbReference type="InterPro" id="IPR012334">
    <property type="entry name" value="Pectin_lyas_fold"/>
</dbReference>
<organism evidence="4 5">
    <name type="scientific">Rhizobium wuzhouense</name>
    <dbReference type="NCBI Taxonomy" id="1986026"/>
    <lineage>
        <taxon>Bacteria</taxon>
        <taxon>Pseudomonadati</taxon>
        <taxon>Pseudomonadota</taxon>
        <taxon>Alphaproteobacteria</taxon>
        <taxon>Hyphomicrobiales</taxon>
        <taxon>Rhizobiaceae</taxon>
        <taxon>Rhizobium/Agrobacterium group</taxon>
        <taxon>Rhizobium</taxon>
    </lineage>
</organism>
<dbReference type="SMART" id="SM00710">
    <property type="entry name" value="PbH1"/>
    <property type="match status" value="6"/>
</dbReference>
<sequence>MRKGLPILLAFLLASTATGARAERIGHADLARLTHTVGEIGRRLTPADARKADAASLLSGRLADIAAKGDWQAPSLDAITGKPTLHTIPVDFMLAQLRLQTGGRFETDTQKAMSDRAAPALFIRGGAIGLDELAALAEAQHPGAIERRGDTYVAHWPIVIWSDAGLVLSEGQNLKLSTREGAFILNSGLFTIDRASLGSTSEKNADMPEFRPFLATAMTGAVQAREARFSDLGYGESSVTSGLSIVGAALYPAKLRTSFTDSSFAGLKAVSLENTRDISVVGNRFQDMTGPAIALSGVTRSHILGNVVTGTRTAQAIDVQNSTSAVEIAGNIILNNRGSGVFVANNTRDVTIAANLFSGNGRGGVSVVRSTCIDVSGNVILSNAQVGIKIRSSDALSLSGNDLIGNAGAGISILDQQRDTLITVEDNAFSANKSGLFGGSASEVALDANDFAGQSPILLDGEFASYVPQLLSASSAADGAGKAFTIHPNAISTTGQKARPDCKTGS</sequence>
<dbReference type="InterPro" id="IPR011050">
    <property type="entry name" value="Pectin_lyase_fold/virulence"/>
</dbReference>
<dbReference type="InterPro" id="IPR039448">
    <property type="entry name" value="Beta_helix"/>
</dbReference>
<dbReference type="EMBL" id="QJRY01000005">
    <property type="protein sequence ID" value="PYB72488.1"/>
    <property type="molecule type" value="Genomic_DNA"/>
</dbReference>
<evidence type="ECO:0000256" key="2">
    <source>
        <dbReference type="SAM" id="SignalP"/>
    </source>
</evidence>
<feature type="signal peptide" evidence="2">
    <location>
        <begin position="1"/>
        <end position="22"/>
    </location>
</feature>
<reference evidence="4 5" key="1">
    <citation type="submission" date="2018-06" db="EMBL/GenBank/DDBJ databases">
        <title>Rhizobium wuzhouense sp. nov., isolated from roots of Oryza officinalis.</title>
        <authorList>
            <person name="Yuan T."/>
        </authorList>
    </citation>
    <scope>NUCLEOTIDE SEQUENCE [LARGE SCALE GENOMIC DNA]</scope>
    <source>
        <strain evidence="4 5">W44</strain>
    </source>
</reference>
<dbReference type="Gene3D" id="2.160.20.10">
    <property type="entry name" value="Single-stranded right-handed beta-helix, Pectin lyase-like"/>
    <property type="match status" value="1"/>
</dbReference>
<evidence type="ECO:0000313" key="5">
    <source>
        <dbReference type="Proteomes" id="UP000247536"/>
    </source>
</evidence>
<dbReference type="Pfam" id="PF13229">
    <property type="entry name" value="Beta_helix"/>
    <property type="match status" value="1"/>
</dbReference>